<dbReference type="GO" id="GO:0003723">
    <property type="term" value="F:RNA binding"/>
    <property type="evidence" value="ECO:0007669"/>
    <property type="project" value="InterPro"/>
</dbReference>
<dbReference type="GO" id="GO:0003735">
    <property type="term" value="F:structural constituent of ribosome"/>
    <property type="evidence" value="ECO:0007669"/>
    <property type="project" value="UniProtKB-UniRule"/>
</dbReference>
<accession>A0A2H3J9B3</accession>
<dbReference type="PANTHER" id="PTHR48277:SF1">
    <property type="entry name" value="MITOCHONDRIAL RIBOSOMAL PROTEIN S5"/>
    <property type="match status" value="1"/>
</dbReference>
<organism evidence="11 12">
    <name type="scientific">Wolfiporia cocos (strain MD-104)</name>
    <name type="common">Brown rot fungus</name>
    <dbReference type="NCBI Taxonomy" id="742152"/>
    <lineage>
        <taxon>Eukaryota</taxon>
        <taxon>Fungi</taxon>
        <taxon>Dikarya</taxon>
        <taxon>Basidiomycota</taxon>
        <taxon>Agaricomycotina</taxon>
        <taxon>Agaricomycetes</taxon>
        <taxon>Polyporales</taxon>
        <taxon>Phaeolaceae</taxon>
        <taxon>Wolfiporia</taxon>
    </lineage>
</organism>
<protein>
    <recommendedName>
        <fullName evidence="6">Small ribosomal subunit protein uS5m</fullName>
    </recommendedName>
    <alternativeName>
        <fullName evidence="7">28S ribosomal protein S5, mitochondrial</fullName>
    </alternativeName>
</protein>
<dbReference type="Gene3D" id="3.30.230.10">
    <property type="match status" value="1"/>
</dbReference>
<sequence length="271" mass="30188">MNAQGAGYPDLMQPDILLDLHESKTFPPGRRSRFQNKVTVRNDPSMFVALREQMKEADPEGYAEAQRLREERAELSGPYAFLHLTASEIAGLFRYPVIRRRVVQQTGKGKIPRQHVVMVIGNQNGLVGIGEGKAHEAQLAMRAALAAAVRNMDYIERFEDRTLWTEMETKFASTRVILRPRPVGFGLRCNPNVYQVLKAAGIKDASAKVWGSRNPLQVVRAVVRMLMPGHAPIGLGNGIGGGGRRLDKGSGMRAKEDLERERGRKLVPLRL</sequence>
<dbReference type="GO" id="GO:0005763">
    <property type="term" value="C:mitochondrial small ribosomal subunit"/>
    <property type="evidence" value="ECO:0007669"/>
    <property type="project" value="UniProtKB-ARBA"/>
</dbReference>
<evidence type="ECO:0000256" key="3">
    <source>
        <dbReference type="ARBA" id="ARBA00022980"/>
    </source>
</evidence>
<dbReference type="InterPro" id="IPR020568">
    <property type="entry name" value="Ribosomal_Su5_D2-typ_SF"/>
</dbReference>
<dbReference type="GO" id="GO:0006412">
    <property type="term" value="P:translation"/>
    <property type="evidence" value="ECO:0007669"/>
    <property type="project" value="InterPro"/>
</dbReference>
<dbReference type="InterPro" id="IPR000851">
    <property type="entry name" value="Ribosomal_uS5"/>
</dbReference>
<keyword evidence="5 8" id="KW-0687">Ribonucleoprotein</keyword>
<dbReference type="STRING" id="742152.A0A2H3J9B3"/>
<dbReference type="GO" id="GO:0005743">
    <property type="term" value="C:mitochondrial inner membrane"/>
    <property type="evidence" value="ECO:0007669"/>
    <property type="project" value="UniProtKB-ARBA"/>
</dbReference>
<dbReference type="Pfam" id="PF00333">
    <property type="entry name" value="Ribosomal_S5"/>
    <property type="match status" value="1"/>
</dbReference>
<evidence type="ECO:0000256" key="1">
    <source>
        <dbReference type="ARBA" id="ARBA00004173"/>
    </source>
</evidence>
<evidence type="ECO:0000256" key="8">
    <source>
        <dbReference type="PROSITE-ProRule" id="PRU00268"/>
    </source>
</evidence>
<proteinExistence type="inferred from homology"/>
<dbReference type="PANTHER" id="PTHR48277">
    <property type="entry name" value="MITOCHONDRIAL RIBOSOMAL PROTEIN S5"/>
    <property type="match status" value="1"/>
</dbReference>
<dbReference type="InterPro" id="IPR013810">
    <property type="entry name" value="Ribosomal_uS5_N"/>
</dbReference>
<dbReference type="FunFam" id="3.30.160.20:FF:000022">
    <property type="entry name" value="28S ribosomal protein S5, mitochondrial"/>
    <property type="match status" value="1"/>
</dbReference>
<dbReference type="SUPFAM" id="SSF54211">
    <property type="entry name" value="Ribosomal protein S5 domain 2-like"/>
    <property type="match status" value="1"/>
</dbReference>
<dbReference type="InterPro" id="IPR005324">
    <property type="entry name" value="Ribosomal_uS5_C"/>
</dbReference>
<dbReference type="SUPFAM" id="SSF54768">
    <property type="entry name" value="dsRNA-binding domain-like"/>
    <property type="match status" value="1"/>
</dbReference>
<dbReference type="EMBL" id="KB467843">
    <property type="protein sequence ID" value="PCH35339.1"/>
    <property type="molecule type" value="Genomic_DNA"/>
</dbReference>
<dbReference type="AlphaFoldDB" id="A0A2H3J9B3"/>
<gene>
    <name evidence="11" type="ORF">WOLCODRAFT_27861</name>
</gene>
<dbReference type="Gene3D" id="3.30.160.20">
    <property type="match status" value="1"/>
</dbReference>
<comment type="similarity">
    <text evidence="2 9">Belongs to the universal ribosomal protein uS5 family.</text>
</comment>
<evidence type="ECO:0000256" key="4">
    <source>
        <dbReference type="ARBA" id="ARBA00023128"/>
    </source>
</evidence>
<dbReference type="InterPro" id="IPR014721">
    <property type="entry name" value="Ribsml_uS5_D2-typ_fold_subgr"/>
</dbReference>
<feature type="domain" description="S5 DRBM" evidence="10">
    <location>
        <begin position="92"/>
        <end position="155"/>
    </location>
</feature>
<keyword evidence="12" id="KW-1185">Reference proteome</keyword>
<keyword evidence="3 8" id="KW-0689">Ribosomal protein</keyword>
<evidence type="ECO:0000259" key="10">
    <source>
        <dbReference type="PROSITE" id="PS50881"/>
    </source>
</evidence>
<evidence type="ECO:0000313" key="11">
    <source>
        <dbReference type="EMBL" id="PCH35339.1"/>
    </source>
</evidence>
<evidence type="ECO:0000256" key="6">
    <source>
        <dbReference type="ARBA" id="ARBA00039335"/>
    </source>
</evidence>
<dbReference type="PROSITE" id="PS50881">
    <property type="entry name" value="S5_DSRBD"/>
    <property type="match status" value="1"/>
</dbReference>
<evidence type="ECO:0000313" key="12">
    <source>
        <dbReference type="Proteomes" id="UP000218811"/>
    </source>
</evidence>
<evidence type="ECO:0000256" key="5">
    <source>
        <dbReference type="ARBA" id="ARBA00023274"/>
    </source>
</evidence>
<reference evidence="11 12" key="1">
    <citation type="journal article" date="2012" name="Science">
        <title>The Paleozoic origin of enzymatic lignin decomposition reconstructed from 31 fungal genomes.</title>
        <authorList>
            <person name="Floudas D."/>
            <person name="Binder M."/>
            <person name="Riley R."/>
            <person name="Barry K."/>
            <person name="Blanchette R.A."/>
            <person name="Henrissat B."/>
            <person name="Martinez A.T."/>
            <person name="Otillar R."/>
            <person name="Spatafora J.W."/>
            <person name="Yadav J.S."/>
            <person name="Aerts A."/>
            <person name="Benoit I."/>
            <person name="Boyd A."/>
            <person name="Carlson A."/>
            <person name="Copeland A."/>
            <person name="Coutinho P.M."/>
            <person name="de Vries R.P."/>
            <person name="Ferreira P."/>
            <person name="Findley K."/>
            <person name="Foster B."/>
            <person name="Gaskell J."/>
            <person name="Glotzer D."/>
            <person name="Gorecki P."/>
            <person name="Heitman J."/>
            <person name="Hesse C."/>
            <person name="Hori C."/>
            <person name="Igarashi K."/>
            <person name="Jurgens J.A."/>
            <person name="Kallen N."/>
            <person name="Kersten P."/>
            <person name="Kohler A."/>
            <person name="Kuees U."/>
            <person name="Kumar T.K.A."/>
            <person name="Kuo A."/>
            <person name="LaButti K."/>
            <person name="Larrondo L.F."/>
            <person name="Lindquist E."/>
            <person name="Ling A."/>
            <person name="Lombard V."/>
            <person name="Lucas S."/>
            <person name="Lundell T."/>
            <person name="Martin R."/>
            <person name="McLaughlin D.J."/>
            <person name="Morgenstern I."/>
            <person name="Morin E."/>
            <person name="Murat C."/>
            <person name="Nagy L.G."/>
            <person name="Nolan M."/>
            <person name="Ohm R.A."/>
            <person name="Patyshakuliyeva A."/>
            <person name="Rokas A."/>
            <person name="Ruiz-Duenas F.J."/>
            <person name="Sabat G."/>
            <person name="Salamov A."/>
            <person name="Samejima M."/>
            <person name="Schmutz J."/>
            <person name="Slot J.C."/>
            <person name="St John F."/>
            <person name="Stenlid J."/>
            <person name="Sun H."/>
            <person name="Sun S."/>
            <person name="Syed K."/>
            <person name="Tsang A."/>
            <person name="Wiebenga A."/>
            <person name="Young D."/>
            <person name="Pisabarro A."/>
            <person name="Eastwood D.C."/>
            <person name="Martin F."/>
            <person name="Cullen D."/>
            <person name="Grigoriev I.V."/>
            <person name="Hibbett D.S."/>
        </authorList>
    </citation>
    <scope>NUCLEOTIDE SEQUENCE [LARGE SCALE GENOMIC DNA]</scope>
    <source>
        <strain evidence="11 12">MD-104</strain>
    </source>
</reference>
<evidence type="ECO:0000256" key="7">
    <source>
        <dbReference type="ARBA" id="ARBA00041606"/>
    </source>
</evidence>
<dbReference type="Pfam" id="PF03719">
    <property type="entry name" value="Ribosomal_S5_C"/>
    <property type="match status" value="1"/>
</dbReference>
<evidence type="ECO:0000256" key="9">
    <source>
        <dbReference type="RuleBase" id="RU003823"/>
    </source>
</evidence>
<evidence type="ECO:0000256" key="2">
    <source>
        <dbReference type="ARBA" id="ARBA00008945"/>
    </source>
</evidence>
<name>A0A2H3J9B3_WOLCO</name>
<dbReference type="OMA" id="MLMPGHA"/>
<comment type="subcellular location">
    <subcellularLocation>
        <location evidence="1">Mitochondrion</location>
    </subcellularLocation>
</comment>
<keyword evidence="4" id="KW-0496">Mitochondrion</keyword>
<dbReference type="Proteomes" id="UP000218811">
    <property type="component" value="Unassembled WGS sequence"/>
</dbReference>
<dbReference type="FunFam" id="3.30.230.10:FF:000002">
    <property type="entry name" value="30S ribosomal protein S5"/>
    <property type="match status" value="1"/>
</dbReference>
<dbReference type="OrthoDB" id="309483at2759"/>